<comment type="caution">
    <text evidence="3">The sequence shown here is derived from an EMBL/GenBank/DDBJ whole genome shotgun (WGS) entry which is preliminary data.</text>
</comment>
<keyword evidence="2" id="KW-1133">Transmembrane helix</keyword>
<keyword evidence="1" id="KW-0175">Coiled coil</keyword>
<keyword evidence="2" id="KW-0472">Membrane</keyword>
<name>A0ABS2G1P2_FUSMR</name>
<reference evidence="3 4" key="1">
    <citation type="journal article" date="2021" name="Sci. Rep.">
        <title>The distribution of antibiotic resistance genes in chicken gut microbiota commensals.</title>
        <authorList>
            <person name="Juricova H."/>
            <person name="Matiasovicova J."/>
            <person name="Kubasova T."/>
            <person name="Cejkova D."/>
            <person name="Rychlik I."/>
        </authorList>
    </citation>
    <scope>NUCLEOTIDE SEQUENCE [LARGE SCALE GENOMIC DNA]</scope>
    <source>
        <strain evidence="3 4">An425</strain>
    </source>
</reference>
<keyword evidence="2" id="KW-0812">Transmembrane</keyword>
<dbReference type="Gene3D" id="1.25.40.10">
    <property type="entry name" value="Tetratricopeptide repeat domain"/>
    <property type="match status" value="1"/>
</dbReference>
<dbReference type="Proteomes" id="UP000728968">
    <property type="component" value="Unassembled WGS sequence"/>
</dbReference>
<evidence type="ECO:0000256" key="1">
    <source>
        <dbReference type="SAM" id="Coils"/>
    </source>
</evidence>
<accession>A0ABS2G1P2</accession>
<protein>
    <recommendedName>
        <fullName evidence="5">Tetratricopeptide repeat protein</fullName>
    </recommendedName>
</protein>
<dbReference type="RefSeq" id="WP_204716217.1">
    <property type="nucleotide sequence ID" value="NZ_JACJLT010000051.1"/>
</dbReference>
<sequence length="338" mass="39934">MAETEKLKLALNLIKENKISLGIEILTGSRNSYTLKVLGLLFCISGDFKKAYSIFFKLKDKEEKISEYLFFLEETIKNDYIPKYNHMIELIQKKQDSSEIEKILIELEKVSPNIDLYNIATLFYLNQSNIKMAHSYYMKLKEIDSSFKNNDKFEAFFKNKKMTKKLILNHSLQILLLGVIALFITKNLNLKENLNSKVKETINLEKKLEKITIEKEELIKSQEKNVVVVKPKEPLVKPNLIEEELFTNNELYNLALKRFKENKYNEVLKISEKVNSSQLPEYKAKELLFIKGLIYEKISQKKLSLNCYKEFLKKYNKSEYKDYINIVKQRITKLEKEM</sequence>
<dbReference type="InterPro" id="IPR011990">
    <property type="entry name" value="TPR-like_helical_dom_sf"/>
</dbReference>
<feature type="transmembrane region" description="Helical" evidence="2">
    <location>
        <begin position="166"/>
        <end position="184"/>
    </location>
</feature>
<feature type="coiled-coil region" evidence="1">
    <location>
        <begin position="191"/>
        <end position="221"/>
    </location>
</feature>
<evidence type="ECO:0008006" key="5">
    <source>
        <dbReference type="Google" id="ProtNLM"/>
    </source>
</evidence>
<proteinExistence type="predicted"/>
<evidence type="ECO:0000256" key="2">
    <source>
        <dbReference type="SAM" id="Phobius"/>
    </source>
</evidence>
<dbReference type="EMBL" id="JACJLT010000051">
    <property type="protein sequence ID" value="MBM6875339.1"/>
    <property type="molecule type" value="Genomic_DNA"/>
</dbReference>
<organism evidence="3 4">
    <name type="scientific">Fusobacterium mortiferum</name>
    <dbReference type="NCBI Taxonomy" id="850"/>
    <lineage>
        <taxon>Bacteria</taxon>
        <taxon>Fusobacteriati</taxon>
        <taxon>Fusobacteriota</taxon>
        <taxon>Fusobacteriia</taxon>
        <taxon>Fusobacteriales</taxon>
        <taxon>Fusobacteriaceae</taxon>
        <taxon>Fusobacterium</taxon>
    </lineage>
</organism>
<gene>
    <name evidence="3" type="ORF">H6A04_06690</name>
</gene>
<keyword evidence="4" id="KW-1185">Reference proteome</keyword>
<evidence type="ECO:0000313" key="4">
    <source>
        <dbReference type="Proteomes" id="UP000728968"/>
    </source>
</evidence>
<evidence type="ECO:0000313" key="3">
    <source>
        <dbReference type="EMBL" id="MBM6875339.1"/>
    </source>
</evidence>